<evidence type="ECO:0000259" key="1">
    <source>
        <dbReference type="Pfam" id="PF18154"/>
    </source>
</evidence>
<feature type="domain" description="REase associating with pPIWI RE" evidence="1">
    <location>
        <begin position="251"/>
        <end position="367"/>
    </location>
</feature>
<dbReference type="Pfam" id="PF18154">
    <property type="entry name" value="pPIWI_RE_REase"/>
    <property type="match status" value="1"/>
</dbReference>
<dbReference type="EMBL" id="FOFT01000012">
    <property type="protein sequence ID" value="SES36611.1"/>
    <property type="molecule type" value="Genomic_DNA"/>
</dbReference>
<evidence type="ECO:0000313" key="3">
    <source>
        <dbReference type="EMBL" id="SES36611.1"/>
    </source>
</evidence>
<dbReference type="AlphaFoldDB" id="A0A1H9WS24"/>
<evidence type="ECO:0000313" key="4">
    <source>
        <dbReference type="Proteomes" id="UP000199028"/>
    </source>
</evidence>
<accession>A0A1H9WS24</accession>
<dbReference type="InterPro" id="IPR041191">
    <property type="entry name" value="pPIWI_RE_Y"/>
</dbReference>
<name>A0A1H9WS24_9PSEU</name>
<dbReference type="Pfam" id="PF18156">
    <property type="entry name" value="pPIWI_RE_Y"/>
    <property type="match status" value="1"/>
</dbReference>
<organism evidence="3 4">
    <name type="scientific">Lentzea flaviverrucosa</name>
    <dbReference type="NCBI Taxonomy" id="200379"/>
    <lineage>
        <taxon>Bacteria</taxon>
        <taxon>Bacillati</taxon>
        <taxon>Actinomycetota</taxon>
        <taxon>Actinomycetes</taxon>
        <taxon>Pseudonocardiales</taxon>
        <taxon>Pseudonocardiaceae</taxon>
        <taxon>Lentzea</taxon>
    </lineage>
</organism>
<dbReference type="Proteomes" id="UP000199028">
    <property type="component" value="Unassembled WGS sequence"/>
</dbReference>
<gene>
    <name evidence="3" type="ORF">SAMN05216195_112169</name>
</gene>
<feature type="domain" description="pPIWI-RE three-gene island" evidence="2">
    <location>
        <begin position="12"/>
        <end position="153"/>
    </location>
</feature>
<protein>
    <recommendedName>
        <fullName evidence="5">REase associating with pPIWI RE domain-containing protein</fullName>
    </recommendedName>
</protein>
<evidence type="ECO:0008006" key="5">
    <source>
        <dbReference type="Google" id="ProtNLM"/>
    </source>
</evidence>
<evidence type="ECO:0000259" key="2">
    <source>
        <dbReference type="Pfam" id="PF18156"/>
    </source>
</evidence>
<sequence>MRDWDSHAGVPLLRGVVRGVLDLAELDDLHAFRLPYPPEAQRALNEITLCCLVRGARPPRSLPDFLSWCRERPVEDWPIELPPDAVAPGQYLIDDESSHPTTFCYEWAMEGPDSSVREEVYGLIQTAAELSAQAALPESYPAFRRLLVEQPVIDQAGLFRIATDQFLDPVRDLVGSVFRQTSDTYLCHGAYTPCRRCAMLLTPMPDGGWWCENDACRRLGAPLPGKPLVAEQAGVVHHLDRALRQFVTGPGRVVLELEARLRALGIETELWPVREACDVMVVLPDGHVWTIEVKDHANPALLGRLAERERARSSRGEDFWVVPNYRVEQCPGYVATFERYSSENAGGLRLLTDDDLVKALTRRVNRRARRQGGENVA</sequence>
<proteinExistence type="predicted"/>
<reference evidence="4" key="1">
    <citation type="submission" date="2016-10" db="EMBL/GenBank/DDBJ databases">
        <authorList>
            <person name="Varghese N."/>
            <person name="Submissions S."/>
        </authorList>
    </citation>
    <scope>NUCLEOTIDE SEQUENCE [LARGE SCALE GENOMIC DNA]</scope>
    <source>
        <strain evidence="4">CGMCC 4.578</strain>
    </source>
</reference>
<keyword evidence="4" id="KW-1185">Reference proteome</keyword>
<dbReference type="InterPro" id="IPR040828">
    <property type="entry name" value="pPIWI_RE_REase"/>
</dbReference>